<dbReference type="KEGG" id="amr:AM1_A0042"/>
<gene>
    <name evidence="1" type="ordered locus">AM1_A0042</name>
</gene>
<keyword evidence="2" id="KW-1185">Reference proteome</keyword>
<organism evidence="1 2">
    <name type="scientific">Acaryochloris marina (strain MBIC 11017)</name>
    <dbReference type="NCBI Taxonomy" id="329726"/>
    <lineage>
        <taxon>Bacteria</taxon>
        <taxon>Bacillati</taxon>
        <taxon>Cyanobacteriota</taxon>
        <taxon>Cyanophyceae</taxon>
        <taxon>Acaryochloridales</taxon>
        <taxon>Acaryochloridaceae</taxon>
        <taxon>Acaryochloris</taxon>
    </lineage>
</organism>
<sequence>MGKVKVFSTNRYWAFNLALKSEIMNHFAIQGILLEKSLRYTQEKRAIACFVAEMVIFLERH</sequence>
<protein>
    <submittedName>
        <fullName evidence="1">Uncharacterized protein</fullName>
    </submittedName>
</protein>
<dbReference type="AlphaFoldDB" id="A8ZK51"/>
<keyword evidence="1" id="KW-0614">Plasmid</keyword>
<evidence type="ECO:0000313" key="1">
    <source>
        <dbReference type="EMBL" id="ABW31551.1"/>
    </source>
</evidence>
<dbReference type="EMBL" id="CP000838">
    <property type="protein sequence ID" value="ABW31551.1"/>
    <property type="molecule type" value="Genomic_DNA"/>
</dbReference>
<dbReference type="Proteomes" id="UP000000268">
    <property type="component" value="Plasmid pREB1"/>
</dbReference>
<evidence type="ECO:0000313" key="2">
    <source>
        <dbReference type="Proteomes" id="UP000000268"/>
    </source>
</evidence>
<dbReference type="HOGENOM" id="CLU_2911767_0_0_3"/>
<geneLocation type="plasmid" evidence="1 2">
    <name>pREB1</name>
</geneLocation>
<name>A8ZK51_ACAM1</name>
<accession>A8ZK51</accession>
<proteinExistence type="predicted"/>
<reference evidence="1 2" key="1">
    <citation type="journal article" date="2008" name="Proc. Natl. Acad. Sci. U.S.A.">
        <title>Niche adaptation and genome expansion in the chlorophyll d-producing cyanobacterium Acaryochloris marina.</title>
        <authorList>
            <person name="Swingley W.D."/>
            <person name="Chen M."/>
            <person name="Cheung P.C."/>
            <person name="Conrad A.L."/>
            <person name="Dejesa L.C."/>
            <person name="Hao J."/>
            <person name="Honchak B.M."/>
            <person name="Karbach L.E."/>
            <person name="Kurdoglu A."/>
            <person name="Lahiri S."/>
            <person name="Mastrian S.D."/>
            <person name="Miyashita H."/>
            <person name="Page L."/>
            <person name="Ramakrishna P."/>
            <person name="Satoh S."/>
            <person name="Sattley W.M."/>
            <person name="Shimada Y."/>
            <person name="Taylor H.L."/>
            <person name="Tomo T."/>
            <person name="Tsuchiya T."/>
            <person name="Wang Z.T."/>
            <person name="Raymond J."/>
            <person name="Mimuro M."/>
            <person name="Blankenship R.E."/>
            <person name="Touchman J.W."/>
        </authorList>
    </citation>
    <scope>NUCLEOTIDE SEQUENCE [LARGE SCALE GENOMIC DNA]</scope>
    <source>
        <strain evidence="2">MBIC 11017</strain>
        <plasmid evidence="2">Plasmid pREB1</plasmid>
    </source>
</reference>